<proteinExistence type="inferred from homology"/>
<evidence type="ECO:0000256" key="3">
    <source>
        <dbReference type="ARBA" id="ARBA00006577"/>
    </source>
</evidence>
<keyword evidence="7 8" id="KW-0413">Isomerase</keyword>
<evidence type="ECO:0000256" key="1">
    <source>
        <dbReference type="ARBA" id="ARBA00000971"/>
    </source>
</evidence>
<evidence type="ECO:0000259" key="9">
    <source>
        <dbReference type="PROSITE" id="PS50059"/>
    </source>
</evidence>
<dbReference type="EMBL" id="HBFA01034719">
    <property type="protein sequence ID" value="CAD8685744.1"/>
    <property type="molecule type" value="Transcribed_RNA"/>
</dbReference>
<evidence type="ECO:0000313" key="10">
    <source>
        <dbReference type="EMBL" id="CAD8685742.1"/>
    </source>
</evidence>
<organism evidence="10">
    <name type="scientific">Pyramimonas obovata</name>
    <dbReference type="NCBI Taxonomy" id="1411642"/>
    <lineage>
        <taxon>Eukaryota</taxon>
        <taxon>Viridiplantae</taxon>
        <taxon>Chlorophyta</taxon>
        <taxon>Pyramimonadophyceae</taxon>
        <taxon>Pyramimonadales</taxon>
        <taxon>Pyramimonadaceae</taxon>
        <taxon>Pyramimonas</taxon>
        <taxon>Pyramimonas incertae sedis</taxon>
    </lineage>
</organism>
<feature type="domain" description="PPIase FKBP-type" evidence="9">
    <location>
        <begin position="19"/>
        <end position="112"/>
    </location>
</feature>
<protein>
    <recommendedName>
        <fullName evidence="8">peptidylprolyl isomerase</fullName>
        <ecNumber evidence="8">5.2.1.8</ecNumber>
    </recommendedName>
</protein>
<comment type="subcellular location">
    <subcellularLocation>
        <location evidence="2">Cytoplasm</location>
    </subcellularLocation>
</comment>
<dbReference type="PANTHER" id="PTHR10516:SF443">
    <property type="entry name" value="FK506-BINDING PROTEIN 59-RELATED"/>
    <property type="match status" value="1"/>
</dbReference>
<name>A0A6T7YQZ9_9CHLO</name>
<gene>
    <name evidence="10" type="ORF">POBO1169_LOCUS17392</name>
    <name evidence="11" type="ORF">POBO1169_LOCUS17393</name>
</gene>
<sequence length="112" mass="12076">MGITKELIKEGTGSYPKKGQLVSVHCTGFGKNNDLTQKFWSTKDPGQQVFQFNVGQGDVIKGWDEGVLGMKIGEVARLTCTPDYAYGAGGFPAWGIMPNATLCFEIEVLGAQ</sequence>
<reference evidence="10" key="1">
    <citation type="submission" date="2021-01" db="EMBL/GenBank/DDBJ databases">
        <authorList>
            <person name="Corre E."/>
            <person name="Pelletier E."/>
            <person name="Niang G."/>
            <person name="Scheremetjew M."/>
            <person name="Finn R."/>
            <person name="Kale V."/>
            <person name="Holt S."/>
            <person name="Cochrane G."/>
            <person name="Meng A."/>
            <person name="Brown T."/>
            <person name="Cohen L."/>
        </authorList>
    </citation>
    <scope>NUCLEOTIDE SEQUENCE</scope>
    <source>
        <strain evidence="10">CCMP722</strain>
    </source>
</reference>
<dbReference type="EC" id="5.2.1.8" evidence="8"/>
<dbReference type="Gene3D" id="3.10.50.40">
    <property type="match status" value="1"/>
</dbReference>
<keyword evidence="6" id="KW-1015">Disulfide bond</keyword>
<evidence type="ECO:0000256" key="8">
    <source>
        <dbReference type="PROSITE-ProRule" id="PRU00277"/>
    </source>
</evidence>
<dbReference type="PROSITE" id="PS50059">
    <property type="entry name" value="FKBP_PPIASE"/>
    <property type="match status" value="1"/>
</dbReference>
<dbReference type="InterPro" id="IPR001179">
    <property type="entry name" value="PPIase_FKBP_dom"/>
</dbReference>
<evidence type="ECO:0000256" key="4">
    <source>
        <dbReference type="ARBA" id="ARBA00022490"/>
    </source>
</evidence>
<dbReference type="EMBL" id="HBFA01034718">
    <property type="protein sequence ID" value="CAD8685742.1"/>
    <property type="molecule type" value="Transcribed_RNA"/>
</dbReference>
<dbReference type="GO" id="GO:0005737">
    <property type="term" value="C:cytoplasm"/>
    <property type="evidence" value="ECO:0007669"/>
    <property type="project" value="UniProtKB-SubCell"/>
</dbReference>
<dbReference type="AlphaFoldDB" id="A0A6T7YQZ9"/>
<accession>A0A6T7YQZ9</accession>
<dbReference type="InterPro" id="IPR046357">
    <property type="entry name" value="PPIase_dom_sf"/>
</dbReference>
<keyword evidence="5 8" id="KW-0697">Rotamase</keyword>
<evidence type="ECO:0000256" key="6">
    <source>
        <dbReference type="ARBA" id="ARBA00023157"/>
    </source>
</evidence>
<comment type="similarity">
    <text evidence="3">Belongs to the FKBP-type PPIase family.</text>
</comment>
<comment type="catalytic activity">
    <reaction evidence="1 8">
        <text>[protein]-peptidylproline (omega=180) = [protein]-peptidylproline (omega=0)</text>
        <dbReference type="Rhea" id="RHEA:16237"/>
        <dbReference type="Rhea" id="RHEA-COMP:10747"/>
        <dbReference type="Rhea" id="RHEA-COMP:10748"/>
        <dbReference type="ChEBI" id="CHEBI:83833"/>
        <dbReference type="ChEBI" id="CHEBI:83834"/>
        <dbReference type="EC" id="5.2.1.8"/>
    </reaction>
</comment>
<dbReference type="SUPFAM" id="SSF54534">
    <property type="entry name" value="FKBP-like"/>
    <property type="match status" value="1"/>
</dbReference>
<dbReference type="GO" id="GO:0003755">
    <property type="term" value="F:peptidyl-prolyl cis-trans isomerase activity"/>
    <property type="evidence" value="ECO:0007669"/>
    <property type="project" value="UniProtKB-KW"/>
</dbReference>
<evidence type="ECO:0000256" key="7">
    <source>
        <dbReference type="ARBA" id="ARBA00023235"/>
    </source>
</evidence>
<evidence type="ECO:0000313" key="11">
    <source>
        <dbReference type="EMBL" id="CAD8685744.1"/>
    </source>
</evidence>
<dbReference type="Pfam" id="PF00254">
    <property type="entry name" value="FKBP_C"/>
    <property type="match status" value="1"/>
</dbReference>
<evidence type="ECO:0000256" key="2">
    <source>
        <dbReference type="ARBA" id="ARBA00004496"/>
    </source>
</evidence>
<evidence type="ECO:0000256" key="5">
    <source>
        <dbReference type="ARBA" id="ARBA00023110"/>
    </source>
</evidence>
<keyword evidence="4" id="KW-0963">Cytoplasm</keyword>
<dbReference type="InterPro" id="IPR050689">
    <property type="entry name" value="FKBP-type_PPIase"/>
</dbReference>
<dbReference type="FunFam" id="3.10.50.40:FF:000031">
    <property type="entry name" value="Peptidylprolyl isomerase"/>
    <property type="match status" value="1"/>
</dbReference>
<dbReference type="PANTHER" id="PTHR10516">
    <property type="entry name" value="PEPTIDYL-PROLYL CIS-TRANS ISOMERASE"/>
    <property type="match status" value="1"/>
</dbReference>